<gene>
    <name evidence="1" type="ORF">Pint_15408</name>
</gene>
<comment type="caution">
    <text evidence="1">The sequence shown here is derived from an EMBL/GenBank/DDBJ whole genome shotgun (WGS) entry which is preliminary data.</text>
</comment>
<reference evidence="2" key="1">
    <citation type="journal article" date="2023" name="G3 (Bethesda)">
        <title>Genome assembly and association tests identify interacting loci associated with vigor, precocity, and sex in interspecific pistachio rootstocks.</title>
        <authorList>
            <person name="Palmer W."/>
            <person name="Jacygrad E."/>
            <person name="Sagayaradj S."/>
            <person name="Cavanaugh K."/>
            <person name="Han R."/>
            <person name="Bertier L."/>
            <person name="Beede B."/>
            <person name="Kafkas S."/>
            <person name="Golino D."/>
            <person name="Preece J."/>
            <person name="Michelmore R."/>
        </authorList>
    </citation>
    <scope>NUCLEOTIDE SEQUENCE [LARGE SCALE GENOMIC DNA]</scope>
</reference>
<dbReference type="Proteomes" id="UP001163603">
    <property type="component" value="Chromosome 2"/>
</dbReference>
<proteinExistence type="predicted"/>
<keyword evidence="2" id="KW-1185">Reference proteome</keyword>
<evidence type="ECO:0000313" key="1">
    <source>
        <dbReference type="EMBL" id="KAJ0048625.1"/>
    </source>
</evidence>
<organism evidence="1 2">
    <name type="scientific">Pistacia integerrima</name>
    <dbReference type="NCBI Taxonomy" id="434235"/>
    <lineage>
        <taxon>Eukaryota</taxon>
        <taxon>Viridiplantae</taxon>
        <taxon>Streptophyta</taxon>
        <taxon>Embryophyta</taxon>
        <taxon>Tracheophyta</taxon>
        <taxon>Spermatophyta</taxon>
        <taxon>Magnoliopsida</taxon>
        <taxon>eudicotyledons</taxon>
        <taxon>Gunneridae</taxon>
        <taxon>Pentapetalae</taxon>
        <taxon>rosids</taxon>
        <taxon>malvids</taxon>
        <taxon>Sapindales</taxon>
        <taxon>Anacardiaceae</taxon>
        <taxon>Pistacia</taxon>
    </lineage>
</organism>
<protein>
    <submittedName>
        <fullName evidence="1">Uncharacterized protein</fullName>
    </submittedName>
</protein>
<sequence>MGETSNSLLRNTRCCFSFPCFNSRHSSSAGLSWWERIQLQNHWWTPAVTAFQRVREWSEIVAGPRWKTFIRRFNRNRSNNSSSHHAPGKFQYDPLSYSLNFEEHCNFDHDDDVSGFRDFSSRYAASKSPAAAAATTVVDVRGKDVAALA</sequence>
<dbReference type="EMBL" id="CM047737">
    <property type="protein sequence ID" value="KAJ0048625.1"/>
    <property type="molecule type" value="Genomic_DNA"/>
</dbReference>
<evidence type="ECO:0000313" key="2">
    <source>
        <dbReference type="Proteomes" id="UP001163603"/>
    </source>
</evidence>
<accession>A0ACC0ZDS1</accession>
<name>A0ACC0ZDS1_9ROSI</name>